<dbReference type="SUPFAM" id="SSF53850">
    <property type="entry name" value="Periplasmic binding protein-like II"/>
    <property type="match status" value="1"/>
</dbReference>
<dbReference type="PANTHER" id="PTHR43649">
    <property type="entry name" value="ARABINOSE-BINDING PROTEIN-RELATED"/>
    <property type="match status" value="1"/>
</dbReference>
<dbReference type="InterPro" id="IPR006059">
    <property type="entry name" value="SBP"/>
</dbReference>
<dbReference type="InterPro" id="IPR050490">
    <property type="entry name" value="Bact_solute-bd_prot1"/>
</dbReference>
<accession>A0ABQ3VWC9</accession>
<name>A0ABQ3VWC9_9CHLR</name>
<dbReference type="Proteomes" id="UP000635565">
    <property type="component" value="Unassembled WGS sequence"/>
</dbReference>
<dbReference type="InterPro" id="IPR006311">
    <property type="entry name" value="TAT_signal"/>
</dbReference>
<evidence type="ECO:0000313" key="2">
    <source>
        <dbReference type="Proteomes" id="UP000635565"/>
    </source>
</evidence>
<gene>
    <name evidence="1" type="ORF">KSZ_79400</name>
</gene>
<dbReference type="PANTHER" id="PTHR43649:SF12">
    <property type="entry name" value="DIACETYLCHITOBIOSE BINDING PROTEIN DASA"/>
    <property type="match status" value="1"/>
</dbReference>
<sequence length="458" mass="49812">MRDTLKIASAPLSRRRFLINSAMTAGVTIGAGALLDACDTSTTSNSSGGSATTLTVMYLNNEFLPAYITDFQKANPNIKLKFLTYDQARLNAMFAAGQPPDFIRTVGASEMPYWSSRGVAQDLSQYFAKSSVIKEDDLEPVNDVYRWDGKSQGQGARYGMAKDWSLDAMMWYNEKIFKQAGVSVPSSTDALSYDELLAIGKKLTVRKNGKIQIYGLDAEYGFFMQGHLLQMIAQQGGQLFSTDLSQADFSTPEARKAVKFYVDFAQAHVGPSPLDPDAAGGYNLFTAGRVGMIAFGYWYGGAIATQTNGIGSSSGMMPAPQMGSTRISTCMSGTGAWIPAASKNKDAAWKVMEYFMAGKPSHDRAQSGWGVPALKSLISEMPQGKPYQKEAFQALQHEMQYQKTLGFSPYITDDGFNAAFAKAIEPVMRGQSTLDQGIKQLNQSINKLLQQGKQQAGS</sequence>
<dbReference type="CDD" id="cd13585">
    <property type="entry name" value="PBP2_TMBP_like"/>
    <property type="match status" value="1"/>
</dbReference>
<evidence type="ECO:0000313" key="1">
    <source>
        <dbReference type="EMBL" id="GHO89934.1"/>
    </source>
</evidence>
<dbReference type="RefSeq" id="WP_201367497.1">
    <property type="nucleotide sequence ID" value="NZ_BNJJ01000057.1"/>
</dbReference>
<keyword evidence="2" id="KW-1185">Reference proteome</keyword>
<protein>
    <submittedName>
        <fullName evidence="1">ABC transporter substrate-binding protein</fullName>
    </submittedName>
</protein>
<comment type="caution">
    <text evidence="1">The sequence shown here is derived from an EMBL/GenBank/DDBJ whole genome shotgun (WGS) entry which is preliminary data.</text>
</comment>
<dbReference type="PROSITE" id="PS51318">
    <property type="entry name" value="TAT"/>
    <property type="match status" value="1"/>
</dbReference>
<dbReference type="Pfam" id="PF01547">
    <property type="entry name" value="SBP_bac_1"/>
    <property type="match status" value="1"/>
</dbReference>
<reference evidence="1 2" key="1">
    <citation type="journal article" date="2021" name="Int. J. Syst. Evol. Microbiol.">
        <title>Reticulibacter mediterranei gen. nov., sp. nov., within the new family Reticulibacteraceae fam. nov., and Ktedonospora formicarum gen. nov., sp. nov., Ktedonobacter robiniae sp. nov., Dictyobacter formicarum sp. nov. and Dictyobacter arantiisoli sp. nov., belonging to the class Ktedonobacteria.</title>
        <authorList>
            <person name="Yabe S."/>
            <person name="Zheng Y."/>
            <person name="Wang C.M."/>
            <person name="Sakai Y."/>
            <person name="Abe K."/>
            <person name="Yokota A."/>
            <person name="Donadio S."/>
            <person name="Cavaletti L."/>
            <person name="Monciardini P."/>
        </authorList>
    </citation>
    <scope>NUCLEOTIDE SEQUENCE [LARGE SCALE GENOMIC DNA]</scope>
    <source>
        <strain evidence="1 2">SOSP1-9</strain>
    </source>
</reference>
<proteinExistence type="predicted"/>
<dbReference type="EMBL" id="BNJJ01000057">
    <property type="protein sequence ID" value="GHO89934.1"/>
    <property type="molecule type" value="Genomic_DNA"/>
</dbReference>
<organism evidence="1 2">
    <name type="scientific">Dictyobacter formicarum</name>
    <dbReference type="NCBI Taxonomy" id="2778368"/>
    <lineage>
        <taxon>Bacteria</taxon>
        <taxon>Bacillati</taxon>
        <taxon>Chloroflexota</taxon>
        <taxon>Ktedonobacteria</taxon>
        <taxon>Ktedonobacterales</taxon>
        <taxon>Dictyobacteraceae</taxon>
        <taxon>Dictyobacter</taxon>
    </lineage>
</organism>
<dbReference type="Gene3D" id="3.40.190.10">
    <property type="entry name" value="Periplasmic binding protein-like II"/>
    <property type="match status" value="1"/>
</dbReference>